<dbReference type="NCBIfam" id="TIGR01498">
    <property type="entry name" value="folK"/>
    <property type="match status" value="1"/>
</dbReference>
<evidence type="ECO:0000256" key="5">
    <source>
        <dbReference type="ARBA" id="ARBA00022679"/>
    </source>
</evidence>
<keyword evidence="5" id="KW-0808">Transferase</keyword>
<comment type="pathway">
    <text evidence="1">Cofactor biosynthesis; tetrahydrofolate biosynthesis; 2-amino-4-hydroxy-6-hydroxymethyl-7,8-dihydropteridine diphosphate from 7,8-dihydroneopterin triphosphate: step 4/4.</text>
</comment>
<comment type="caution">
    <text evidence="14">The sequence shown here is derived from an EMBL/GenBank/DDBJ whole genome shotgun (WGS) entry which is preliminary data.</text>
</comment>
<dbReference type="EMBL" id="ACYY01000014">
    <property type="protein sequence ID" value="EEW24852.1"/>
    <property type="molecule type" value="Genomic_DNA"/>
</dbReference>
<evidence type="ECO:0000313" key="15">
    <source>
        <dbReference type="Proteomes" id="UP000010121"/>
    </source>
</evidence>
<dbReference type="InterPro" id="IPR000550">
    <property type="entry name" value="Hppk"/>
</dbReference>
<evidence type="ECO:0000259" key="13">
    <source>
        <dbReference type="Pfam" id="PF01288"/>
    </source>
</evidence>
<keyword evidence="9" id="KW-0289">Folate biosynthesis</keyword>
<dbReference type="GO" id="GO:0016301">
    <property type="term" value="F:kinase activity"/>
    <property type="evidence" value="ECO:0007669"/>
    <property type="project" value="UniProtKB-KW"/>
</dbReference>
<dbReference type="PANTHER" id="PTHR43071">
    <property type="entry name" value="2-AMINO-4-HYDROXY-6-HYDROXYMETHYLDIHYDROPTERIDINE PYROPHOSPHOKINASE"/>
    <property type="match status" value="1"/>
</dbReference>
<keyword evidence="8" id="KW-0067">ATP-binding</keyword>
<keyword evidence="6" id="KW-0547">Nucleotide-binding</keyword>
<name>C8S2I1_9RHOB</name>
<dbReference type="Pfam" id="PF01288">
    <property type="entry name" value="HPPK"/>
    <property type="match status" value="1"/>
</dbReference>
<dbReference type="GO" id="GO:0005524">
    <property type="term" value="F:ATP binding"/>
    <property type="evidence" value="ECO:0007669"/>
    <property type="project" value="UniProtKB-KW"/>
</dbReference>
<sequence>MTAAAILGALHRIEAGFGRERTARWAGRTLDLDLLALGDAVLPDAETQSQWRNLDPAAQAREVPGDLILPHPRLQDRAFVLVPLAEVAPDWRHPLLGKTVAQMLAALPQADRDAVILL</sequence>
<evidence type="ECO:0000256" key="1">
    <source>
        <dbReference type="ARBA" id="ARBA00005051"/>
    </source>
</evidence>
<keyword evidence="15" id="KW-1185">Reference proteome</keyword>
<evidence type="ECO:0000256" key="2">
    <source>
        <dbReference type="ARBA" id="ARBA00005810"/>
    </source>
</evidence>
<evidence type="ECO:0000256" key="7">
    <source>
        <dbReference type="ARBA" id="ARBA00022777"/>
    </source>
</evidence>
<evidence type="ECO:0000256" key="9">
    <source>
        <dbReference type="ARBA" id="ARBA00022909"/>
    </source>
</evidence>
<evidence type="ECO:0000256" key="8">
    <source>
        <dbReference type="ARBA" id="ARBA00022840"/>
    </source>
</evidence>
<evidence type="ECO:0000256" key="4">
    <source>
        <dbReference type="ARBA" id="ARBA00016218"/>
    </source>
</evidence>
<dbReference type="GO" id="GO:0046656">
    <property type="term" value="P:folic acid biosynthetic process"/>
    <property type="evidence" value="ECO:0007669"/>
    <property type="project" value="UniProtKB-KW"/>
</dbReference>
<organism evidence="14 15">
    <name type="scientific">Rhodobacter ferrooxidans</name>
    <dbReference type="NCBI Taxonomy" id="371731"/>
    <lineage>
        <taxon>Bacteria</taxon>
        <taxon>Pseudomonadati</taxon>
        <taxon>Pseudomonadota</taxon>
        <taxon>Alphaproteobacteria</taxon>
        <taxon>Rhodobacterales</taxon>
        <taxon>Rhodobacter group</taxon>
        <taxon>Rhodobacter</taxon>
    </lineage>
</organism>
<dbReference type="GO" id="GO:0046654">
    <property type="term" value="P:tetrahydrofolate biosynthetic process"/>
    <property type="evidence" value="ECO:0007669"/>
    <property type="project" value="UniProtKB-UniPathway"/>
</dbReference>
<dbReference type="GO" id="GO:0003848">
    <property type="term" value="F:2-amino-4-hydroxy-6-hydroxymethyldihydropteridine diphosphokinase activity"/>
    <property type="evidence" value="ECO:0007669"/>
    <property type="project" value="UniProtKB-EC"/>
</dbReference>
<evidence type="ECO:0000313" key="14">
    <source>
        <dbReference type="EMBL" id="EEW24852.1"/>
    </source>
</evidence>
<comment type="function">
    <text evidence="10">Catalyzes the transfer of pyrophosphate from adenosine triphosphate (ATP) to 6-hydroxymethyl-7,8-dihydropterin, an enzymatic step in folate biosynthesis pathway.</text>
</comment>
<evidence type="ECO:0000256" key="3">
    <source>
        <dbReference type="ARBA" id="ARBA00013253"/>
    </source>
</evidence>
<dbReference type="SUPFAM" id="SSF55083">
    <property type="entry name" value="6-hydroxymethyl-7,8-dihydropterin pyrophosphokinase, HPPK"/>
    <property type="match status" value="1"/>
</dbReference>
<reference evidence="14 15" key="1">
    <citation type="submission" date="2009-08" db="EMBL/GenBank/DDBJ databases">
        <title>The draft genome of Rhodobacter sp. SW2.</title>
        <authorList>
            <consortium name="US DOE Joint Genome Institute (JGI-PGF)"/>
            <person name="Lucas S."/>
            <person name="Copeland A."/>
            <person name="Lapidus A."/>
            <person name="Glavina del Rio T."/>
            <person name="Tice H."/>
            <person name="Bruce D."/>
            <person name="Goodwin L."/>
            <person name="Pitluck S."/>
            <person name="Larimer F."/>
            <person name="Land M.L."/>
            <person name="Hauser L."/>
            <person name="Emerson D."/>
        </authorList>
    </citation>
    <scope>NUCLEOTIDE SEQUENCE [LARGE SCALE GENOMIC DNA]</scope>
    <source>
        <strain evidence="14 15">SW2</strain>
    </source>
</reference>
<dbReference type="PANTHER" id="PTHR43071:SF1">
    <property type="entry name" value="2-AMINO-4-HYDROXY-6-HYDROXYMETHYLDIHYDROPTERIDINE PYROPHOSPHOKINASE"/>
    <property type="match status" value="1"/>
</dbReference>
<comment type="similarity">
    <text evidence="2">Belongs to the HPPK family.</text>
</comment>
<evidence type="ECO:0000256" key="11">
    <source>
        <dbReference type="ARBA" id="ARBA00029766"/>
    </source>
</evidence>
<gene>
    <name evidence="14" type="ORF">Rsw2DRAFT_2259</name>
</gene>
<dbReference type="InterPro" id="IPR035907">
    <property type="entry name" value="Hppk_sf"/>
</dbReference>
<dbReference type="EC" id="2.7.6.3" evidence="3"/>
<keyword evidence="7 14" id="KW-0418">Kinase</keyword>
<dbReference type="eggNOG" id="COG0801">
    <property type="taxonomic scope" value="Bacteria"/>
</dbReference>
<dbReference type="STRING" id="371731.Rsw2DRAFT_2259"/>
<evidence type="ECO:0000256" key="10">
    <source>
        <dbReference type="ARBA" id="ARBA00029409"/>
    </source>
</evidence>
<evidence type="ECO:0000256" key="6">
    <source>
        <dbReference type="ARBA" id="ARBA00022741"/>
    </source>
</evidence>
<accession>C8S2I1</accession>
<evidence type="ECO:0000256" key="12">
    <source>
        <dbReference type="ARBA" id="ARBA00033413"/>
    </source>
</evidence>
<dbReference type="Proteomes" id="UP000010121">
    <property type="component" value="Unassembled WGS sequence"/>
</dbReference>
<dbReference type="UniPathway" id="UPA00077">
    <property type="reaction ID" value="UER00155"/>
</dbReference>
<dbReference type="Gene3D" id="3.30.70.560">
    <property type="entry name" value="7,8-Dihydro-6-hydroxymethylpterin-pyrophosphokinase HPPK"/>
    <property type="match status" value="1"/>
</dbReference>
<proteinExistence type="inferred from homology"/>
<protein>
    <recommendedName>
        <fullName evidence="4">2-amino-4-hydroxy-6-hydroxymethyldihydropteridine pyrophosphokinase</fullName>
        <ecNumber evidence="3">2.7.6.3</ecNumber>
    </recommendedName>
    <alternativeName>
        <fullName evidence="11">6-hydroxymethyl-7,8-dihydropterin pyrophosphokinase</fullName>
    </alternativeName>
    <alternativeName>
        <fullName evidence="12">7,8-dihydro-6-hydroxymethylpterin-pyrophosphokinase</fullName>
    </alternativeName>
</protein>
<dbReference type="AlphaFoldDB" id="C8S2I1"/>
<feature type="domain" description="7,8-dihydro-6-hydroxymethylpterin-pyrophosphokinase" evidence="13">
    <location>
        <begin position="2"/>
        <end position="89"/>
    </location>
</feature>